<dbReference type="RefSeq" id="WP_241793841.1">
    <property type="nucleotide sequence ID" value="NZ_JALBUU010000107.1"/>
</dbReference>
<name>A0ABS9WAC5_9PROT</name>
<proteinExistence type="predicted"/>
<organism evidence="2 3">
    <name type="scientific">Teichococcus vastitatis</name>
    <dbReference type="NCBI Taxonomy" id="2307076"/>
    <lineage>
        <taxon>Bacteria</taxon>
        <taxon>Pseudomonadati</taxon>
        <taxon>Pseudomonadota</taxon>
        <taxon>Alphaproteobacteria</taxon>
        <taxon>Acetobacterales</taxon>
        <taxon>Roseomonadaceae</taxon>
        <taxon>Roseomonas</taxon>
    </lineage>
</organism>
<evidence type="ECO:0000313" key="3">
    <source>
        <dbReference type="Proteomes" id="UP001201985"/>
    </source>
</evidence>
<dbReference type="Gene3D" id="3.40.50.1110">
    <property type="entry name" value="SGNH hydrolase"/>
    <property type="match status" value="1"/>
</dbReference>
<dbReference type="SUPFAM" id="SSF52266">
    <property type="entry name" value="SGNH hydrolase"/>
    <property type="match status" value="1"/>
</dbReference>
<dbReference type="CDD" id="cd00229">
    <property type="entry name" value="SGNH_hydrolase"/>
    <property type="match status" value="1"/>
</dbReference>
<protein>
    <submittedName>
        <fullName evidence="2">SGNH/GDSL hydrolase family protein</fullName>
    </submittedName>
</protein>
<comment type="caution">
    <text evidence="2">The sequence shown here is derived from an EMBL/GenBank/DDBJ whole genome shotgun (WGS) entry which is preliminary data.</text>
</comment>
<dbReference type="GO" id="GO:0016787">
    <property type="term" value="F:hydrolase activity"/>
    <property type="evidence" value="ECO:0007669"/>
    <property type="project" value="UniProtKB-KW"/>
</dbReference>
<accession>A0ABS9WAC5</accession>
<reference evidence="2 3" key="1">
    <citation type="submission" date="2022-03" db="EMBL/GenBank/DDBJ databases">
        <title>Complete genome analysis of Roseomonas KG 17.1 : a prolific producer of plant growth promoters.</title>
        <authorList>
            <person name="Saadouli I."/>
            <person name="Najjari A."/>
            <person name="Mosbah A."/>
            <person name="Ouzari H.I."/>
        </authorList>
    </citation>
    <scope>NUCLEOTIDE SEQUENCE [LARGE SCALE GENOMIC DNA]</scope>
    <source>
        <strain evidence="2 3">KG17-1</strain>
    </source>
</reference>
<feature type="domain" description="SGNH hydrolase-type esterase" evidence="1">
    <location>
        <begin position="46"/>
        <end position="213"/>
    </location>
</feature>
<sequence>MATVPSMVTPRRSALGVSLSGLAAAPGPAGVAAAGRNAAIAEHVVLLGDSIFDNQAYVRGGPDVLAHLRAHLPAGWRATLAAVDGSVASGVPHQLGQVPQEATRLFVSAGGNDALRSEGALGEAARSVGEALARLSNLVEQFYQDYRAMLEAVLARGLPTALCTIYDPRFPDALRQRLAITGLALFNDMILREAFRHGLPVIDLRLVCSEAADFANPIEPSVQGGRKIAAAITRLATEHNFQQRRATIYTEGA</sequence>
<keyword evidence="3" id="KW-1185">Reference proteome</keyword>
<evidence type="ECO:0000259" key="1">
    <source>
        <dbReference type="Pfam" id="PF13472"/>
    </source>
</evidence>
<evidence type="ECO:0000313" key="2">
    <source>
        <dbReference type="EMBL" id="MCI0756252.1"/>
    </source>
</evidence>
<dbReference type="Proteomes" id="UP001201985">
    <property type="component" value="Unassembled WGS sequence"/>
</dbReference>
<keyword evidence="2" id="KW-0378">Hydrolase</keyword>
<dbReference type="Pfam" id="PF13472">
    <property type="entry name" value="Lipase_GDSL_2"/>
    <property type="match status" value="1"/>
</dbReference>
<gene>
    <name evidence="2" type="ORF">MON41_21600</name>
</gene>
<dbReference type="InterPro" id="IPR013830">
    <property type="entry name" value="SGNH_hydro"/>
</dbReference>
<dbReference type="EMBL" id="JALBUU010000107">
    <property type="protein sequence ID" value="MCI0756252.1"/>
    <property type="molecule type" value="Genomic_DNA"/>
</dbReference>
<dbReference type="InterPro" id="IPR036514">
    <property type="entry name" value="SGNH_hydro_sf"/>
</dbReference>